<comment type="caution">
    <text evidence="1">The sequence shown here is derived from an EMBL/GenBank/DDBJ whole genome shotgun (WGS) entry which is preliminary data.</text>
</comment>
<proteinExistence type="predicted"/>
<evidence type="ECO:0000313" key="1">
    <source>
        <dbReference type="EMBL" id="KAG5608898.1"/>
    </source>
</evidence>
<keyword evidence="2" id="KW-1185">Reference proteome</keyword>
<name>A0A9J5Z8B7_SOLCO</name>
<dbReference type="AlphaFoldDB" id="A0A9J5Z8B7"/>
<sequence length="107" mass="12288">MSSDDAVHHLNSLVSRLQCLKRKLLRVAQLQYSVRLLFKFGLRKHQCMPLFASSFSDNLTYIYVTSGTRRNDGRITCPSTGLTCNYTELGLRHTFHEYLFSLDCPSP</sequence>
<gene>
    <name evidence="1" type="ORF">H5410_020179</name>
</gene>
<protein>
    <submittedName>
        <fullName evidence="1">Uncharacterized protein</fullName>
    </submittedName>
</protein>
<organism evidence="1 2">
    <name type="scientific">Solanum commersonii</name>
    <name type="common">Commerson's wild potato</name>
    <name type="synonym">Commerson's nightshade</name>
    <dbReference type="NCBI Taxonomy" id="4109"/>
    <lineage>
        <taxon>Eukaryota</taxon>
        <taxon>Viridiplantae</taxon>
        <taxon>Streptophyta</taxon>
        <taxon>Embryophyta</taxon>
        <taxon>Tracheophyta</taxon>
        <taxon>Spermatophyta</taxon>
        <taxon>Magnoliopsida</taxon>
        <taxon>eudicotyledons</taxon>
        <taxon>Gunneridae</taxon>
        <taxon>Pentapetalae</taxon>
        <taxon>asterids</taxon>
        <taxon>lamiids</taxon>
        <taxon>Solanales</taxon>
        <taxon>Solanaceae</taxon>
        <taxon>Solanoideae</taxon>
        <taxon>Solaneae</taxon>
        <taxon>Solanum</taxon>
    </lineage>
</organism>
<evidence type="ECO:0000313" key="2">
    <source>
        <dbReference type="Proteomes" id="UP000824120"/>
    </source>
</evidence>
<dbReference type="EMBL" id="JACXVP010000004">
    <property type="protein sequence ID" value="KAG5608898.1"/>
    <property type="molecule type" value="Genomic_DNA"/>
</dbReference>
<reference evidence="1 2" key="1">
    <citation type="submission" date="2020-09" db="EMBL/GenBank/DDBJ databases">
        <title>De no assembly of potato wild relative species, Solanum commersonii.</title>
        <authorList>
            <person name="Cho K."/>
        </authorList>
    </citation>
    <scope>NUCLEOTIDE SEQUENCE [LARGE SCALE GENOMIC DNA]</scope>
    <source>
        <strain evidence="1">LZ3.2</strain>
        <tissue evidence="1">Leaf</tissue>
    </source>
</reference>
<accession>A0A9J5Z8B7</accession>
<dbReference type="Proteomes" id="UP000824120">
    <property type="component" value="Chromosome 4"/>
</dbReference>